<protein>
    <submittedName>
        <fullName evidence="2">Uncharacterized protein</fullName>
    </submittedName>
</protein>
<proteinExistence type="predicted"/>
<organism evidence="1 2">
    <name type="scientific">Meloidogyne incognita</name>
    <name type="common">Southern root-knot nematode worm</name>
    <name type="synonym">Oxyuris incognita</name>
    <dbReference type="NCBI Taxonomy" id="6306"/>
    <lineage>
        <taxon>Eukaryota</taxon>
        <taxon>Metazoa</taxon>
        <taxon>Ecdysozoa</taxon>
        <taxon>Nematoda</taxon>
        <taxon>Chromadorea</taxon>
        <taxon>Rhabditida</taxon>
        <taxon>Tylenchina</taxon>
        <taxon>Tylenchomorpha</taxon>
        <taxon>Tylenchoidea</taxon>
        <taxon>Meloidogynidae</taxon>
        <taxon>Meloidogyninae</taxon>
        <taxon>Meloidogyne</taxon>
        <taxon>Meloidogyne incognita group</taxon>
    </lineage>
</organism>
<reference evidence="2" key="1">
    <citation type="submission" date="2022-11" db="UniProtKB">
        <authorList>
            <consortium name="WormBaseParasite"/>
        </authorList>
    </citation>
    <scope>IDENTIFICATION</scope>
</reference>
<accession>A0A914NDQ9</accession>
<evidence type="ECO:0000313" key="1">
    <source>
        <dbReference type="Proteomes" id="UP000887563"/>
    </source>
</evidence>
<keyword evidence="1" id="KW-1185">Reference proteome</keyword>
<sequence>MFPLFPLSSLSNNLFYLKLVDIKIILLFIPKIEKSHLITLTICNFLKEKGRNIRKYWEISTKYNSTNSTIYLNLNPFNDLLKEIQLFPYKRNILFFDIDGAEWDIFGVILNKTFCDKWLRSFKQICLKIRIWGMEESENWRRFYLWLLRIEECEFKKTFSYQINQSTFLIVYTRKQIVVR</sequence>
<dbReference type="WBParaSite" id="Minc3s05587g38487">
    <property type="protein sequence ID" value="Minc3s05587g38487"/>
    <property type="gene ID" value="Minc3s05587g38487"/>
</dbReference>
<evidence type="ECO:0000313" key="2">
    <source>
        <dbReference type="WBParaSite" id="Minc3s05587g38487"/>
    </source>
</evidence>
<name>A0A914NDQ9_MELIC</name>
<dbReference type="AlphaFoldDB" id="A0A914NDQ9"/>
<dbReference type="Proteomes" id="UP000887563">
    <property type="component" value="Unplaced"/>
</dbReference>